<name>A0A8T4L3E7_9ARCH</name>
<dbReference type="PROSITE" id="PS50051">
    <property type="entry name" value="MCM_2"/>
    <property type="match status" value="2"/>
</dbReference>
<dbReference type="SUPFAM" id="SSF55608">
    <property type="entry name" value="Homing endonucleases"/>
    <property type="match status" value="2"/>
</dbReference>
<keyword evidence="5" id="KW-0378">Hydrolase</keyword>
<evidence type="ECO:0000256" key="11">
    <source>
        <dbReference type="SAM" id="MobiDB-lite"/>
    </source>
</evidence>
<evidence type="ECO:0000256" key="6">
    <source>
        <dbReference type="ARBA" id="ARBA00022806"/>
    </source>
</evidence>
<dbReference type="InterPro" id="IPR003587">
    <property type="entry name" value="Hint_dom_N"/>
</dbReference>
<dbReference type="InterPro" id="IPR012340">
    <property type="entry name" value="NA-bd_OB-fold"/>
</dbReference>
<reference evidence="14" key="1">
    <citation type="submission" date="2021-03" db="EMBL/GenBank/DDBJ databases">
        <authorList>
            <person name="Jaffe A."/>
        </authorList>
    </citation>
    <scope>NUCLEOTIDE SEQUENCE</scope>
    <source>
        <strain evidence="14">RIFCSPLOWO2_01_FULL_AR10_48_17</strain>
    </source>
</reference>
<dbReference type="GO" id="GO:0004519">
    <property type="term" value="F:endonuclease activity"/>
    <property type="evidence" value="ECO:0007669"/>
    <property type="project" value="InterPro"/>
</dbReference>
<evidence type="ECO:0000313" key="14">
    <source>
        <dbReference type="EMBL" id="MBS3061843.1"/>
    </source>
</evidence>
<gene>
    <name evidence="14" type="ORF">J4215_04655</name>
</gene>
<evidence type="ECO:0000256" key="10">
    <source>
        <dbReference type="ARBA" id="ARBA00023125"/>
    </source>
</evidence>
<dbReference type="InterPro" id="IPR006142">
    <property type="entry name" value="INTEIN"/>
</dbReference>
<evidence type="ECO:0000313" key="15">
    <source>
        <dbReference type="Proteomes" id="UP000675968"/>
    </source>
</evidence>
<dbReference type="InterPro" id="IPR004042">
    <property type="entry name" value="Intein_endonuc_central"/>
</dbReference>
<dbReference type="Pfam" id="PF00493">
    <property type="entry name" value="MCM"/>
    <property type="match status" value="2"/>
</dbReference>
<proteinExistence type="inferred from homology"/>
<feature type="domain" description="MCM C-terminal AAA(+) ATPase" evidence="12">
    <location>
        <begin position="1301"/>
        <end position="1421"/>
    </location>
</feature>
<feature type="domain" description="MCM C-terminal AAA(+) ATPase" evidence="12">
    <location>
        <begin position="310"/>
        <end position="363"/>
    </location>
</feature>
<dbReference type="Gene3D" id="3.10.28.10">
    <property type="entry name" value="Homing endonucleases"/>
    <property type="match status" value="2"/>
</dbReference>
<dbReference type="InterPro" id="IPR027417">
    <property type="entry name" value="P-loop_NTPase"/>
</dbReference>
<dbReference type="NCBIfam" id="TIGR01443">
    <property type="entry name" value="intein_Cterm"/>
    <property type="match status" value="2"/>
</dbReference>
<dbReference type="PANTHER" id="PTHR11630">
    <property type="entry name" value="DNA REPLICATION LICENSING FACTOR MCM FAMILY MEMBER"/>
    <property type="match status" value="1"/>
</dbReference>
<dbReference type="PROSITE" id="PS50819">
    <property type="entry name" value="INTEIN_ENDONUCLEASE"/>
    <property type="match status" value="2"/>
</dbReference>
<dbReference type="SMART" id="SM00305">
    <property type="entry name" value="HintC"/>
    <property type="match status" value="2"/>
</dbReference>
<dbReference type="InterPro" id="IPR036388">
    <property type="entry name" value="WH-like_DNA-bd_sf"/>
</dbReference>
<dbReference type="FunFam" id="2.20.28.10:FF:000003">
    <property type="entry name" value="DNA helicase"/>
    <property type="match status" value="1"/>
</dbReference>
<dbReference type="GO" id="GO:0016539">
    <property type="term" value="P:intein-mediated protein splicing"/>
    <property type="evidence" value="ECO:0007669"/>
    <property type="project" value="InterPro"/>
</dbReference>
<keyword evidence="8 14" id="KW-0067">ATP-binding</keyword>
<evidence type="ECO:0000256" key="4">
    <source>
        <dbReference type="ARBA" id="ARBA00022741"/>
    </source>
</evidence>
<dbReference type="Gene3D" id="3.40.50.300">
    <property type="entry name" value="P-loop containing nucleotide triphosphate hydrolases"/>
    <property type="match status" value="3"/>
</dbReference>
<dbReference type="Pfam" id="PF14890">
    <property type="entry name" value="Intein_splicing"/>
    <property type="match status" value="2"/>
</dbReference>
<evidence type="ECO:0000256" key="9">
    <source>
        <dbReference type="ARBA" id="ARBA00023000"/>
    </source>
</evidence>
<evidence type="ECO:0000259" key="12">
    <source>
        <dbReference type="PROSITE" id="PS50051"/>
    </source>
</evidence>
<feature type="domain" description="DOD-type homing endonuclease" evidence="13">
    <location>
        <begin position="998"/>
        <end position="1137"/>
    </location>
</feature>
<dbReference type="InterPro" id="IPR030934">
    <property type="entry name" value="Intein_C"/>
</dbReference>
<keyword evidence="4" id="KW-0547">Nucleotide-binding</keyword>
<dbReference type="Gene3D" id="2.40.50.140">
    <property type="entry name" value="Nucleic acid-binding proteins"/>
    <property type="match status" value="1"/>
</dbReference>
<dbReference type="InterPro" id="IPR033762">
    <property type="entry name" value="MCM_OB"/>
</dbReference>
<organism evidence="14 15">
    <name type="scientific">Candidatus Iainarchaeum sp</name>
    <dbReference type="NCBI Taxonomy" id="3101447"/>
    <lineage>
        <taxon>Archaea</taxon>
        <taxon>Candidatus Iainarchaeota</taxon>
        <taxon>Candidatus Iainarchaeia</taxon>
        <taxon>Candidatus Iainarchaeales</taxon>
        <taxon>Candidatus Iainarchaeaceae</taxon>
        <taxon>Candidatus Iainarchaeum</taxon>
    </lineage>
</organism>
<dbReference type="PROSITE" id="PS50817">
    <property type="entry name" value="INTEIN_N_TER"/>
    <property type="match status" value="2"/>
</dbReference>
<dbReference type="SMART" id="SM00306">
    <property type="entry name" value="HintN"/>
    <property type="match status" value="2"/>
</dbReference>
<protein>
    <recommendedName>
        <fullName evidence="2">DNA helicase</fullName>
        <ecNumber evidence="2">3.6.4.12</ecNumber>
    </recommendedName>
</protein>
<dbReference type="GO" id="GO:0016787">
    <property type="term" value="F:hydrolase activity"/>
    <property type="evidence" value="ECO:0007669"/>
    <property type="project" value="UniProtKB-KW"/>
</dbReference>
<dbReference type="SUPFAM" id="SSF51294">
    <property type="entry name" value="Hedgehog/intein (Hint) domain"/>
    <property type="match status" value="2"/>
</dbReference>
<evidence type="ECO:0000256" key="2">
    <source>
        <dbReference type="ARBA" id="ARBA00012551"/>
    </source>
</evidence>
<dbReference type="Gene3D" id="3.30.1640.10">
    <property type="entry name" value="mini-chromosome maintenance (MCM) complex, chain A, domain 1"/>
    <property type="match status" value="1"/>
</dbReference>
<dbReference type="GO" id="GO:0003697">
    <property type="term" value="F:single-stranded DNA binding"/>
    <property type="evidence" value="ECO:0007669"/>
    <property type="project" value="TreeGrafter"/>
</dbReference>
<evidence type="ECO:0000256" key="7">
    <source>
        <dbReference type="ARBA" id="ARBA00022813"/>
    </source>
</evidence>
<dbReference type="GO" id="GO:0017116">
    <property type="term" value="F:single-stranded DNA helicase activity"/>
    <property type="evidence" value="ECO:0007669"/>
    <property type="project" value="TreeGrafter"/>
</dbReference>
<dbReference type="SUPFAM" id="SSF50249">
    <property type="entry name" value="Nucleic acid-binding proteins"/>
    <property type="match status" value="1"/>
</dbReference>
<keyword evidence="7" id="KW-0068">Autocatalytic cleavage</keyword>
<dbReference type="InterPro" id="IPR031327">
    <property type="entry name" value="MCM"/>
</dbReference>
<dbReference type="Gene3D" id="2.170.16.10">
    <property type="entry name" value="Hedgehog/Intein (Hint) domain"/>
    <property type="match status" value="2"/>
</dbReference>
<dbReference type="PROSITE" id="PS50818">
    <property type="entry name" value="INTEIN_C_TER"/>
    <property type="match status" value="2"/>
</dbReference>
<keyword evidence="10" id="KW-0238">DNA-binding</keyword>
<dbReference type="GO" id="GO:0006260">
    <property type="term" value="P:DNA replication"/>
    <property type="evidence" value="ECO:0007669"/>
    <property type="project" value="UniProtKB-KW"/>
</dbReference>
<dbReference type="GO" id="GO:0042555">
    <property type="term" value="C:MCM complex"/>
    <property type="evidence" value="ECO:0007669"/>
    <property type="project" value="TreeGrafter"/>
</dbReference>
<dbReference type="Pfam" id="PF14551">
    <property type="entry name" value="MCM_N"/>
    <property type="match status" value="1"/>
</dbReference>
<dbReference type="PRINTS" id="PR00379">
    <property type="entry name" value="INTEIN"/>
</dbReference>
<evidence type="ECO:0000256" key="1">
    <source>
        <dbReference type="ARBA" id="ARBA00008010"/>
    </source>
</evidence>
<dbReference type="Gene3D" id="1.10.10.10">
    <property type="entry name" value="Winged helix-like DNA-binding domain superfamily/Winged helix DNA-binding domain"/>
    <property type="match status" value="1"/>
</dbReference>
<dbReference type="Pfam" id="PF17207">
    <property type="entry name" value="MCM_OB"/>
    <property type="match status" value="1"/>
</dbReference>
<dbReference type="InterPro" id="IPR006141">
    <property type="entry name" value="Intein_N"/>
</dbReference>
<feature type="region of interest" description="Disordered" evidence="11">
    <location>
        <begin position="1"/>
        <end position="21"/>
    </location>
</feature>
<dbReference type="CDD" id="cd00081">
    <property type="entry name" value="Hint"/>
    <property type="match status" value="3"/>
</dbReference>
<evidence type="ECO:0000256" key="3">
    <source>
        <dbReference type="ARBA" id="ARBA00022705"/>
    </source>
</evidence>
<reference evidence="14" key="2">
    <citation type="submission" date="2021-05" db="EMBL/GenBank/DDBJ databases">
        <title>Protein family content uncovers lineage relationships and bacterial pathway maintenance mechanisms in DPANN archaea.</title>
        <authorList>
            <person name="Castelle C.J."/>
            <person name="Meheust R."/>
            <person name="Jaffe A.L."/>
            <person name="Seitz K."/>
            <person name="Gong X."/>
            <person name="Baker B.J."/>
            <person name="Banfield J.F."/>
        </authorList>
    </citation>
    <scope>NUCLEOTIDE SEQUENCE</scope>
    <source>
        <strain evidence="14">RIFCSPLOWO2_01_FULL_AR10_48_17</strain>
    </source>
</reference>
<dbReference type="Pfam" id="PF17855">
    <property type="entry name" value="MCM_lid"/>
    <property type="match status" value="1"/>
</dbReference>
<dbReference type="InterPro" id="IPR036844">
    <property type="entry name" value="Hint_dom_sf"/>
</dbReference>
<dbReference type="Proteomes" id="UP000675968">
    <property type="component" value="Unassembled WGS sequence"/>
</dbReference>
<dbReference type="Pfam" id="PF14528">
    <property type="entry name" value="LAGLIDADG_3"/>
    <property type="match status" value="3"/>
</dbReference>
<dbReference type="InterPro" id="IPR001208">
    <property type="entry name" value="MCM_dom"/>
</dbReference>
<dbReference type="EC" id="3.6.4.12" evidence="2"/>
<evidence type="ECO:0000256" key="8">
    <source>
        <dbReference type="ARBA" id="ARBA00022840"/>
    </source>
</evidence>
<dbReference type="EMBL" id="JAGVWC010000010">
    <property type="protein sequence ID" value="MBS3061843.1"/>
    <property type="molecule type" value="Genomic_DNA"/>
</dbReference>
<feature type="domain" description="DOD-type homing endonuclease" evidence="13">
    <location>
        <begin position="508"/>
        <end position="644"/>
    </location>
</feature>
<keyword evidence="3" id="KW-0235">DNA replication</keyword>
<dbReference type="InterPro" id="IPR041562">
    <property type="entry name" value="MCM_lid"/>
</dbReference>
<comment type="similarity">
    <text evidence="1">Belongs to the MCM family.</text>
</comment>
<evidence type="ECO:0000256" key="5">
    <source>
        <dbReference type="ARBA" id="ARBA00022801"/>
    </source>
</evidence>
<dbReference type="Gene3D" id="2.20.28.10">
    <property type="match status" value="1"/>
</dbReference>
<keyword evidence="9" id="KW-0651">Protein splicing</keyword>
<dbReference type="InterPro" id="IPR004860">
    <property type="entry name" value="LAGLIDADG_dom"/>
</dbReference>
<dbReference type="GO" id="GO:0005524">
    <property type="term" value="F:ATP binding"/>
    <property type="evidence" value="ECO:0007669"/>
    <property type="project" value="UniProtKB-KW"/>
</dbReference>
<dbReference type="NCBIfam" id="TIGR01445">
    <property type="entry name" value="intein_Nterm"/>
    <property type="match status" value="2"/>
</dbReference>
<dbReference type="PANTHER" id="PTHR11630:SF66">
    <property type="entry name" value="DNA REPLICATION LICENSING FACTOR MCM4"/>
    <property type="match status" value="1"/>
</dbReference>
<keyword evidence="6" id="KW-0347">Helicase</keyword>
<accession>A0A8T4L3E7</accession>
<sequence>MSTPEKKIASGQKPKIFRENVGKGNAMEDEFELDIGQLEAESDESPYMAKFKSFFENSYLKDIEKLANQWPHHKSLEIDFKDLEHFDFETADELLEHPDVLLEAAEMAVQSINIPAFDVKDFKPHVRFYNLPKDRVPYLRNIGSEHLGKLTTVEGLVRQVTDVLPKLKIAAWQCRRCANVYKKEQETDKITQPMMCECKHREFVLLPEQSVFMDSQKILVQEPLELLKGSEQATNFEVIVTDDLVNKILPGDRTKITGIVRLKTPKEKGLIFQRFMDALHLEETAKEFDEVESSPEEIEAVRQLAKTPKIYDILIQSIAPNIYGHNDLKEAIALQLFGGITKLLPNESKVRGNIHVLLVGDPGCLVGDERVALGNGAIERIEKLGTEHLQEISTQVLTGEGQAKRDWATAFHYYANQPVMEIITESGKSIKGTLNHPLLCVSKENGKPKRDWKRLDEFQIGDKVAVVTHIPCTIKRYIPTDFTQRPKTLGPKFKGKLPAKVTPELAGLFGYIVGDGWVTQYKTGFVVNDQEKDLLPKLLNASQRLFGIKPIPHIRTLLERKMPLYYSEINSKDIAQNLKFLAEKRVPELVMRSGNKVAAEFLKWLFEADGCCFCKGRGRRAIALKAKNIELLRDVQMLLLRFSIHSRITSNALQIRRGKDIQKYVQHIGFASAKKRAKLKQLAKEAKSFARFNSQRSEKIVKIIHHPVEDVFDIEVPAGHRFIANGVISHNTAKSQLLQSVHKIAPKAVYVTGKTSTGAGLCIAPDSLILNDNGFKSVQEFVESNFNETSAKEEIPNAWSNDFLGVAHSLSNTLDFVEAPVEKIWRIKPPEKMFKITTRTGRSLSLTPATSLIRIKNGKIEWISASELQTGDYVATPRNLPEGNVKKIPTIQILASTPNIKTGDPLAVWIKEITDRLIPKYGSLQAIAKKIGKSRNTLYAVRNPKFFHGWELKTVIALATEAGYTESEISEKITTLFISHGKNFRIPRHIDNPDLAYLAGLALGDGNFIEDPKRGMIRIACADPELLNEATRIIQTQFGIEPERFDDGERVPGIRVNYKAIAELLKAFGLHPKKTQNQISHLATEMSNPILARLLQGLFDTDGYVATHKNGSPSVGISSVSPLLAQTLQLALLKFGIISRKRVRKIAGKTSVGKTIHVTSRNDAHVIEITDRHNLALFSQQIGFALSRKQEALEKVIAGISCSNTNIDVIPEIHNQLKELNLDWEYTHQKRRISTARLQQLTQNLPNDHFLKKLGCANIFWDQIKTKEPFKPEYQYVYDFSVKEHHNFIANGFFVHNTATAVKDDFGEGGWTLKAGALVLANGGMAMIDEFDKMDPEDRSAMHEAMEQGMISVAKAGIVTRLKTETTILAAANPKFSRFDQFKNFFEQIDLPPTLISRFDLFFMIRDVLDRKRDEEISAHILKIHQTGAIMRQHKVSRDHLKAEDLADQKAITPIIDNNMLKKYIAFARQQVFPVLTKEAIKSISEYYVNLREQGKKEGTYSATHRQLEGLVRLSEASARIRLSDTVEEIDAARAIRLLRTSLQELVTDKETGRIDIDLLTTGQSTNQTQQLKTILNIVKSLSQEHDKVLVDQVLEEAGQAGIDKEKGRDLISKLKRSGELYEPSHGVLKPVQRE</sequence>
<evidence type="ECO:0000259" key="13">
    <source>
        <dbReference type="PROSITE" id="PS50819"/>
    </source>
</evidence>
<dbReference type="SUPFAM" id="SSF52540">
    <property type="entry name" value="P-loop containing nucleoside triphosphate hydrolases"/>
    <property type="match status" value="1"/>
</dbReference>
<dbReference type="InterPro" id="IPR003586">
    <property type="entry name" value="Hint_dom_C"/>
</dbReference>
<dbReference type="InterPro" id="IPR027434">
    <property type="entry name" value="Homing_endonucl"/>
</dbReference>
<comment type="caution">
    <text evidence="14">The sequence shown here is derived from an EMBL/GenBank/DDBJ whole genome shotgun (WGS) entry which is preliminary data.</text>
</comment>
<dbReference type="SMART" id="SM00350">
    <property type="entry name" value="MCM"/>
    <property type="match status" value="1"/>
</dbReference>
<dbReference type="InterPro" id="IPR027925">
    <property type="entry name" value="MCM_N"/>
</dbReference>